<accession>K9DBN4</accession>
<organism evidence="1 2">
    <name type="scientific">Massilia timonae CCUG 45783</name>
    <dbReference type="NCBI Taxonomy" id="883126"/>
    <lineage>
        <taxon>Bacteria</taxon>
        <taxon>Pseudomonadati</taxon>
        <taxon>Pseudomonadota</taxon>
        <taxon>Betaproteobacteria</taxon>
        <taxon>Burkholderiales</taxon>
        <taxon>Oxalobacteraceae</taxon>
        <taxon>Telluria group</taxon>
        <taxon>Massilia</taxon>
    </lineage>
</organism>
<reference evidence="1 2" key="1">
    <citation type="submission" date="2012-09" db="EMBL/GenBank/DDBJ databases">
        <title>The Genome Sequence of Massilia timonae CCUG 45783.</title>
        <authorList>
            <consortium name="The Broad Institute Genome Sequencing Platform"/>
            <person name="Earl A."/>
            <person name="Ward D."/>
            <person name="Feldgarden M."/>
            <person name="Gevers D."/>
            <person name="Huys G."/>
            <person name="Walker B."/>
            <person name="Young S.K."/>
            <person name="Zeng Q."/>
            <person name="Gargeya S."/>
            <person name="Fitzgerald M."/>
            <person name="Haas B."/>
            <person name="Abouelleil A."/>
            <person name="Alvarado L."/>
            <person name="Arachchi H.M."/>
            <person name="Berlin A.M."/>
            <person name="Chapman S.B."/>
            <person name="Goldberg J."/>
            <person name="Griggs A."/>
            <person name="Gujja S."/>
            <person name="Hansen M."/>
            <person name="Howarth C."/>
            <person name="Imamovic A."/>
            <person name="Larimer J."/>
            <person name="McCowen C."/>
            <person name="Montmayeur A."/>
            <person name="Murphy C."/>
            <person name="Neiman D."/>
            <person name="Pearson M."/>
            <person name="Priest M."/>
            <person name="Roberts A."/>
            <person name="Saif S."/>
            <person name="Shea T."/>
            <person name="Sisk P."/>
            <person name="Sykes S."/>
            <person name="Wortman J."/>
            <person name="Nusbaum C."/>
            <person name="Birren B."/>
        </authorList>
    </citation>
    <scope>NUCLEOTIDE SEQUENCE [LARGE SCALE GENOMIC DNA]</scope>
    <source>
        <strain evidence="1 2">CCUG 45783</strain>
    </source>
</reference>
<comment type="caution">
    <text evidence="1">The sequence shown here is derived from an EMBL/GenBank/DDBJ whole genome shotgun (WGS) entry which is preliminary data.</text>
</comment>
<protein>
    <submittedName>
        <fullName evidence="1">Uncharacterized protein</fullName>
    </submittedName>
</protein>
<sequence length="32" mass="3801">DSKTPILALKEWQKKRPELFVKRVYEQAGLDN</sequence>
<evidence type="ECO:0000313" key="2">
    <source>
        <dbReference type="Proteomes" id="UP000009874"/>
    </source>
</evidence>
<dbReference type="Proteomes" id="UP000009874">
    <property type="component" value="Unassembled WGS sequence"/>
</dbReference>
<keyword evidence="2" id="KW-1185">Reference proteome</keyword>
<proteinExistence type="predicted"/>
<name>K9DBN4_9BURK</name>
<feature type="non-terminal residue" evidence="1">
    <location>
        <position position="1"/>
    </location>
</feature>
<evidence type="ECO:0000313" key="1">
    <source>
        <dbReference type="EMBL" id="EKU82114.1"/>
    </source>
</evidence>
<dbReference type="AlphaFoldDB" id="K9DBN4"/>
<dbReference type="HOGENOM" id="CLU_3386262_0_0_4"/>
<dbReference type="EMBL" id="AGZI01000030">
    <property type="protein sequence ID" value="EKU82114.1"/>
    <property type="molecule type" value="Genomic_DNA"/>
</dbReference>
<gene>
    <name evidence="1" type="ORF">HMPREF9710_02562</name>
</gene>